<dbReference type="InterPro" id="IPR029063">
    <property type="entry name" value="SAM-dependent_MTases_sf"/>
</dbReference>
<keyword evidence="1 4" id="KW-0489">Methyltransferase</keyword>
<dbReference type="GO" id="GO:0006298">
    <property type="term" value="P:mismatch repair"/>
    <property type="evidence" value="ECO:0007669"/>
    <property type="project" value="TreeGrafter"/>
</dbReference>
<dbReference type="AlphaFoldDB" id="A0A318EGN7"/>
<protein>
    <submittedName>
        <fullName evidence="4">Site-specific DNA-adenine methylase</fullName>
    </submittedName>
</protein>
<keyword evidence="3" id="KW-0949">S-adenosyl-L-methionine</keyword>
<accession>A0A318EGN7</accession>
<dbReference type="PRINTS" id="PR00505">
    <property type="entry name" value="D12N6MTFRASE"/>
</dbReference>
<dbReference type="PANTHER" id="PTHR30481:SF4">
    <property type="entry name" value="SITE-SPECIFIC DNA-METHYLTRANSFERASE (ADENINE-SPECIFIC)"/>
    <property type="match status" value="1"/>
</dbReference>
<organism evidence="4 5">
    <name type="scientific">Lachnotalea glycerini</name>
    <dbReference type="NCBI Taxonomy" id="1763509"/>
    <lineage>
        <taxon>Bacteria</taxon>
        <taxon>Bacillati</taxon>
        <taxon>Bacillota</taxon>
        <taxon>Clostridia</taxon>
        <taxon>Lachnospirales</taxon>
        <taxon>Lachnospiraceae</taxon>
        <taxon>Lachnotalea</taxon>
    </lineage>
</organism>
<gene>
    <name evidence="4" type="ORF">C8E03_11939</name>
</gene>
<sequence length="258" mass="30258">MKNLLRYPGSKKRIAPWIISHIPKHHSYLEPYAGGLAVLLNKEPSRIETVNDLDDDVINLFRVIKNDGTREDLIHKIVYTPYARKEYDNSFPESDDNLSDVERAKNFLIRSGMGHGFRLCEKCGWKKDVYAREAAYAVRYWNDLPTNITNVAQRLKMVQIEHKPAIELIKSFNHDNVLIYADPPYVLSTRTRKQYKHEMTNEDHIELLEVLLQHTGPVMLSGYDSELYNTYLSNWRKESIPARAEKSLPRTEYLWMNY</sequence>
<evidence type="ECO:0000313" key="5">
    <source>
        <dbReference type="Proteomes" id="UP000247523"/>
    </source>
</evidence>
<dbReference type="GO" id="GO:1904047">
    <property type="term" value="F:S-adenosyl-L-methionine binding"/>
    <property type="evidence" value="ECO:0007669"/>
    <property type="project" value="TreeGrafter"/>
</dbReference>
<dbReference type="GO" id="GO:0043565">
    <property type="term" value="F:sequence-specific DNA binding"/>
    <property type="evidence" value="ECO:0007669"/>
    <property type="project" value="TreeGrafter"/>
</dbReference>
<evidence type="ECO:0000256" key="3">
    <source>
        <dbReference type="ARBA" id="ARBA00022691"/>
    </source>
</evidence>
<keyword evidence="2" id="KW-0808">Transferase</keyword>
<dbReference type="GO" id="GO:0009007">
    <property type="term" value="F:site-specific DNA-methyltransferase (adenine-specific) activity"/>
    <property type="evidence" value="ECO:0007669"/>
    <property type="project" value="UniProtKB-EC"/>
</dbReference>
<comment type="caution">
    <text evidence="4">The sequence shown here is derived from an EMBL/GenBank/DDBJ whole genome shotgun (WGS) entry which is preliminary data.</text>
</comment>
<dbReference type="GO" id="GO:0032259">
    <property type="term" value="P:methylation"/>
    <property type="evidence" value="ECO:0007669"/>
    <property type="project" value="UniProtKB-KW"/>
</dbReference>
<dbReference type="InterPro" id="IPR012263">
    <property type="entry name" value="M_m6A_EcoRV"/>
</dbReference>
<dbReference type="EMBL" id="QICS01000019">
    <property type="protein sequence ID" value="PXV85115.1"/>
    <property type="molecule type" value="Genomic_DNA"/>
</dbReference>
<dbReference type="PIRSF" id="PIRSF000398">
    <property type="entry name" value="M_m6A_EcoRV"/>
    <property type="match status" value="1"/>
</dbReference>
<name>A0A318EGN7_9FIRM</name>
<dbReference type="Pfam" id="PF02086">
    <property type="entry name" value="MethyltransfD12"/>
    <property type="match status" value="1"/>
</dbReference>
<dbReference type="InterPro" id="IPR012327">
    <property type="entry name" value="MeTrfase_D12"/>
</dbReference>
<dbReference type="Gene3D" id="3.40.50.150">
    <property type="entry name" value="Vaccinia Virus protein VP39"/>
    <property type="match status" value="2"/>
</dbReference>
<evidence type="ECO:0000256" key="2">
    <source>
        <dbReference type="ARBA" id="ARBA00022679"/>
    </source>
</evidence>
<proteinExistence type="predicted"/>
<reference evidence="4 5" key="1">
    <citation type="submission" date="2018-05" db="EMBL/GenBank/DDBJ databases">
        <title>Genomic Encyclopedia of Type Strains, Phase IV (KMG-IV): sequencing the most valuable type-strain genomes for metagenomic binning, comparative biology and taxonomic classification.</title>
        <authorList>
            <person name="Goeker M."/>
        </authorList>
    </citation>
    <scope>NUCLEOTIDE SEQUENCE [LARGE SCALE GENOMIC DNA]</scope>
    <source>
        <strain evidence="4 5">DSM 28816</strain>
    </source>
</reference>
<evidence type="ECO:0000313" key="4">
    <source>
        <dbReference type="EMBL" id="PXV85115.1"/>
    </source>
</evidence>
<dbReference type="RefSeq" id="WP_110291989.1">
    <property type="nucleotide sequence ID" value="NZ_QICS01000019.1"/>
</dbReference>
<dbReference type="GO" id="GO:0009307">
    <property type="term" value="P:DNA restriction-modification system"/>
    <property type="evidence" value="ECO:0007669"/>
    <property type="project" value="InterPro"/>
</dbReference>
<dbReference type="PANTHER" id="PTHR30481">
    <property type="entry name" value="DNA ADENINE METHYLASE"/>
    <property type="match status" value="1"/>
</dbReference>
<dbReference type="Proteomes" id="UP000247523">
    <property type="component" value="Unassembled WGS sequence"/>
</dbReference>
<evidence type="ECO:0000256" key="1">
    <source>
        <dbReference type="ARBA" id="ARBA00022603"/>
    </source>
</evidence>
<dbReference type="SUPFAM" id="SSF53335">
    <property type="entry name" value="S-adenosyl-L-methionine-dependent methyltransferases"/>
    <property type="match status" value="1"/>
</dbReference>